<feature type="transmembrane region" description="Helical" evidence="11">
    <location>
        <begin position="171"/>
        <end position="194"/>
    </location>
</feature>
<dbReference type="Pfam" id="PF02653">
    <property type="entry name" value="BPD_transp_2"/>
    <property type="match status" value="1"/>
</dbReference>
<evidence type="ECO:0000256" key="4">
    <source>
        <dbReference type="ARBA" id="ARBA00022475"/>
    </source>
</evidence>
<feature type="transmembrane region" description="Helical" evidence="11">
    <location>
        <begin position="24"/>
        <end position="43"/>
    </location>
</feature>
<keyword evidence="5" id="KW-0997">Cell inner membrane</keyword>
<evidence type="ECO:0000256" key="5">
    <source>
        <dbReference type="ARBA" id="ARBA00022519"/>
    </source>
</evidence>
<feature type="transmembrane region" description="Helical" evidence="11">
    <location>
        <begin position="281"/>
        <end position="299"/>
    </location>
</feature>
<dbReference type="CDD" id="cd06579">
    <property type="entry name" value="TM_PBP1_transp_AraH_like"/>
    <property type="match status" value="1"/>
</dbReference>
<evidence type="ECO:0000256" key="7">
    <source>
        <dbReference type="ARBA" id="ARBA00022989"/>
    </source>
</evidence>
<evidence type="ECO:0000313" key="12">
    <source>
        <dbReference type="EMBL" id="KXF77880.1"/>
    </source>
</evidence>
<evidence type="ECO:0000256" key="6">
    <source>
        <dbReference type="ARBA" id="ARBA00022692"/>
    </source>
</evidence>
<comment type="caution">
    <text evidence="12">The sequence shown here is derived from an EMBL/GenBank/DDBJ whole genome shotgun (WGS) entry which is preliminary data.</text>
</comment>
<evidence type="ECO:0000256" key="11">
    <source>
        <dbReference type="SAM" id="Phobius"/>
    </source>
</evidence>
<dbReference type="AlphaFoldDB" id="A0A135HXF1"/>
<feature type="transmembrane region" description="Helical" evidence="11">
    <location>
        <begin position="226"/>
        <end position="249"/>
    </location>
</feature>
<evidence type="ECO:0000256" key="9">
    <source>
        <dbReference type="ARBA" id="ARBA00025439"/>
    </source>
</evidence>
<dbReference type="PANTHER" id="PTHR32196:SF71">
    <property type="entry name" value="AUTOINDUCER 2 IMPORT SYSTEM PERMEASE PROTEIN LSRD"/>
    <property type="match status" value="1"/>
</dbReference>
<feature type="transmembrane region" description="Helical" evidence="11">
    <location>
        <begin position="99"/>
        <end position="123"/>
    </location>
</feature>
<evidence type="ECO:0000256" key="2">
    <source>
        <dbReference type="ARBA" id="ARBA00011262"/>
    </source>
</evidence>
<dbReference type="PANTHER" id="PTHR32196">
    <property type="entry name" value="ABC TRANSPORTER PERMEASE PROTEIN YPHD-RELATED-RELATED"/>
    <property type="match status" value="1"/>
</dbReference>
<comment type="subcellular location">
    <subcellularLocation>
        <location evidence="1">Cell membrane</location>
        <topology evidence="1">Multi-pass membrane protein</topology>
    </subcellularLocation>
</comment>
<accession>A0A135HXF1</accession>
<proteinExistence type="predicted"/>
<gene>
    <name evidence="12" type="ORF">ATN84_25020</name>
</gene>
<keyword evidence="8 11" id="KW-0472">Membrane</keyword>
<evidence type="ECO:0000256" key="10">
    <source>
        <dbReference type="ARBA" id="ARBA00039381"/>
    </source>
</evidence>
<keyword evidence="3" id="KW-0813">Transport</keyword>
<evidence type="ECO:0000313" key="13">
    <source>
        <dbReference type="Proteomes" id="UP000070107"/>
    </source>
</evidence>
<keyword evidence="4" id="KW-1003">Cell membrane</keyword>
<evidence type="ECO:0000256" key="3">
    <source>
        <dbReference type="ARBA" id="ARBA00022448"/>
    </source>
</evidence>
<comment type="subunit">
    <text evidence="2">The complex is composed of two ATP-binding proteins (LsrA), two transmembrane proteins (LsrC and LsrD) and a solute-binding protein (LsrB).</text>
</comment>
<evidence type="ECO:0000256" key="8">
    <source>
        <dbReference type="ARBA" id="ARBA00023136"/>
    </source>
</evidence>
<comment type="function">
    <text evidence="9">Part of the ABC transporter complex LsrABCD involved in autoinducer 2 (AI-2) import. Probably responsible for the translocation of the substrate across the membrane.</text>
</comment>
<dbReference type="GO" id="GO:0022857">
    <property type="term" value="F:transmembrane transporter activity"/>
    <property type="evidence" value="ECO:0007669"/>
    <property type="project" value="InterPro"/>
</dbReference>
<protein>
    <recommendedName>
        <fullName evidence="10">Autoinducer 2 import system permease protein LsrD</fullName>
    </recommendedName>
</protein>
<name>A0A135HXF1_9HYPH</name>
<dbReference type="RefSeq" id="WP_068881314.1">
    <property type="nucleotide sequence ID" value="NZ_LNTU01000008.1"/>
</dbReference>
<feature type="transmembrane region" description="Helical" evidence="11">
    <location>
        <begin position="130"/>
        <end position="151"/>
    </location>
</feature>
<dbReference type="EMBL" id="LNTU01000008">
    <property type="protein sequence ID" value="KXF77880.1"/>
    <property type="molecule type" value="Genomic_DNA"/>
</dbReference>
<dbReference type="GO" id="GO:0005886">
    <property type="term" value="C:plasma membrane"/>
    <property type="evidence" value="ECO:0007669"/>
    <property type="project" value="UniProtKB-SubCell"/>
</dbReference>
<keyword evidence="6 11" id="KW-0812">Transmembrane</keyword>
<keyword evidence="7 11" id="KW-1133">Transmembrane helix</keyword>
<organism evidence="12 13">
    <name type="scientific">Paramesorhizobium deserti</name>
    <dbReference type="NCBI Taxonomy" id="1494590"/>
    <lineage>
        <taxon>Bacteria</taxon>
        <taxon>Pseudomonadati</taxon>
        <taxon>Pseudomonadota</taxon>
        <taxon>Alphaproteobacteria</taxon>
        <taxon>Hyphomicrobiales</taxon>
        <taxon>Phyllobacteriaceae</taxon>
        <taxon>Paramesorhizobium</taxon>
    </lineage>
</organism>
<dbReference type="InterPro" id="IPR001851">
    <property type="entry name" value="ABC_transp_permease"/>
</dbReference>
<dbReference type="Proteomes" id="UP000070107">
    <property type="component" value="Unassembled WGS sequence"/>
</dbReference>
<reference evidence="12 13" key="1">
    <citation type="submission" date="2015-11" db="EMBL/GenBank/DDBJ databases">
        <title>Draft genome sequence of Paramesorhizobium deserti A-3-E, a strain highly resistant to diverse beta-lactam antibiotics.</title>
        <authorList>
            <person name="Lv R."/>
            <person name="Yang X."/>
            <person name="Fang N."/>
            <person name="Guo J."/>
            <person name="Luo X."/>
            <person name="Peng F."/>
            <person name="Yang R."/>
            <person name="Cui Y."/>
            <person name="Fang C."/>
            <person name="Song Y."/>
        </authorList>
    </citation>
    <scope>NUCLEOTIDE SEQUENCE [LARGE SCALE GENOMIC DNA]</scope>
    <source>
        <strain evidence="12 13">A-3-E</strain>
    </source>
</reference>
<evidence type="ECO:0000256" key="1">
    <source>
        <dbReference type="ARBA" id="ARBA00004651"/>
    </source>
</evidence>
<sequence length="330" mass="34755">MTDQTLATPAKPARAGRLPRINPVYFILAALIVAIILNNPAFMEPTGYMNFLKRAAPLAILAAGQLYVIVSGGFDLSVGSLITLVVVGSSMLSNNDPDATWWVIVVMFTIGLAVGIVNGLIVCFLKVPSLIATLGMMITLNGFAFMWSGGAPRGYLPDSFRYFGRVNIMDVPLIRMLPVALIVLVIVGGVLYWLMHRTNLGRMIHAIGDNPRAAQLAGVPVNRVRITAFVVSSLSAVIAGILLGGFAGVSTDVGTGYELQAITAAVLGGAQLLGGRGSVPAAIAGALTLMAIFTLLNFLGLPQPIRQVVQGLILITAVALAMYRRGRTGQ</sequence>
<dbReference type="STRING" id="1494590.ATN84_25020"/>
<keyword evidence="13" id="KW-1185">Reference proteome</keyword>
<dbReference type="OrthoDB" id="192433at2"/>